<comment type="caution">
    <text evidence="1">The sequence shown here is derived from an EMBL/GenBank/DDBJ whole genome shotgun (WGS) entry which is preliminary data.</text>
</comment>
<evidence type="ECO:0000313" key="1">
    <source>
        <dbReference type="EMBL" id="KAH7907389.1"/>
    </source>
</evidence>
<proteinExistence type="predicted"/>
<accession>A0ACB8A1R6</accession>
<gene>
    <name evidence="1" type="ORF">BJ138DRAFT_1104366</name>
</gene>
<reference evidence="1" key="1">
    <citation type="journal article" date="2021" name="New Phytol.">
        <title>Evolutionary innovations through gain and loss of genes in the ectomycorrhizal Boletales.</title>
        <authorList>
            <person name="Wu G."/>
            <person name="Miyauchi S."/>
            <person name="Morin E."/>
            <person name="Kuo A."/>
            <person name="Drula E."/>
            <person name="Varga T."/>
            <person name="Kohler A."/>
            <person name="Feng B."/>
            <person name="Cao Y."/>
            <person name="Lipzen A."/>
            <person name="Daum C."/>
            <person name="Hundley H."/>
            <person name="Pangilinan J."/>
            <person name="Johnson J."/>
            <person name="Barry K."/>
            <person name="LaButti K."/>
            <person name="Ng V."/>
            <person name="Ahrendt S."/>
            <person name="Min B."/>
            <person name="Choi I.G."/>
            <person name="Park H."/>
            <person name="Plett J.M."/>
            <person name="Magnuson J."/>
            <person name="Spatafora J.W."/>
            <person name="Nagy L.G."/>
            <person name="Henrissat B."/>
            <person name="Grigoriev I.V."/>
            <person name="Yang Z.L."/>
            <person name="Xu J."/>
            <person name="Martin F.M."/>
        </authorList>
    </citation>
    <scope>NUCLEOTIDE SEQUENCE</scope>
    <source>
        <strain evidence="1">ATCC 28755</strain>
    </source>
</reference>
<name>A0ACB8A1R6_9AGAM</name>
<sequence length="506" mass="57446">MYERVTWVHRVHSCWNFMRLPIARYIGIVWKQYDVEYTLQAIPKSALQDMQAAGLPALSKTYEFSSNSFSADHGSSSGAPVNRGLREAESFVNWGFWGYAAAWTSTVISVTDIMASDNLWEELDDFRPVALGLPDHFWVHYIPTCIGLTDEAWDILTKYTARVRTLDCCLDSTVSEEELEAFTGKAAYSNIFHRRPLFPSLKTLRWRDDNPGFFPHSYLAGPSLVNLRMTFTHRSSLIPEIFLESLGYNFPNLKNLQMNGLNWKEGGPEALWDSLPHLRRLEVFKCDSLDITEYEWLFLGELPNLTEIDVYLSDFVLQELKSSTDTHGPRLFTSLRNIGLAVDDLQSASEFLEHFQISPVSLNIRLHQHAAMETTACAHPAYHARAETTFPWQLFAVTYAGVGTGHVPVFRSVVAPSAELLKQGSRMSPIEYTNHLIFYPLVAVEMVSSVGQTLSPVITGTVLTIAIAMLPQLVLYMYVVNQVFVILNTFILFFIKDSDRYKTSDY</sequence>
<dbReference type="Proteomes" id="UP000790377">
    <property type="component" value="Unassembled WGS sequence"/>
</dbReference>
<evidence type="ECO:0000313" key="2">
    <source>
        <dbReference type="Proteomes" id="UP000790377"/>
    </source>
</evidence>
<keyword evidence="2" id="KW-1185">Reference proteome</keyword>
<organism evidence="1 2">
    <name type="scientific">Hygrophoropsis aurantiaca</name>
    <dbReference type="NCBI Taxonomy" id="72124"/>
    <lineage>
        <taxon>Eukaryota</taxon>
        <taxon>Fungi</taxon>
        <taxon>Dikarya</taxon>
        <taxon>Basidiomycota</taxon>
        <taxon>Agaricomycotina</taxon>
        <taxon>Agaricomycetes</taxon>
        <taxon>Agaricomycetidae</taxon>
        <taxon>Boletales</taxon>
        <taxon>Coniophorineae</taxon>
        <taxon>Hygrophoropsidaceae</taxon>
        <taxon>Hygrophoropsis</taxon>
    </lineage>
</organism>
<dbReference type="EMBL" id="MU267909">
    <property type="protein sequence ID" value="KAH7907389.1"/>
    <property type="molecule type" value="Genomic_DNA"/>
</dbReference>
<protein>
    <submittedName>
        <fullName evidence="1">Uncharacterized protein</fullName>
    </submittedName>
</protein>